<dbReference type="Pfam" id="PF08044">
    <property type="entry name" value="DUF1707"/>
    <property type="match status" value="1"/>
</dbReference>
<gene>
    <name evidence="3" type="ORF">Pen02_45270</name>
</gene>
<evidence type="ECO:0000259" key="2">
    <source>
        <dbReference type="Pfam" id="PF08044"/>
    </source>
</evidence>
<accession>A0ABQ4E4F7</accession>
<dbReference type="InterPro" id="IPR012551">
    <property type="entry name" value="DUF1707_SHOCT-like"/>
</dbReference>
<dbReference type="PANTHER" id="PTHR40763:SF4">
    <property type="entry name" value="DUF1707 DOMAIN-CONTAINING PROTEIN"/>
    <property type="match status" value="1"/>
</dbReference>
<organism evidence="3 4">
    <name type="scientific">Plantactinospora endophytica</name>
    <dbReference type="NCBI Taxonomy" id="673535"/>
    <lineage>
        <taxon>Bacteria</taxon>
        <taxon>Bacillati</taxon>
        <taxon>Actinomycetota</taxon>
        <taxon>Actinomycetes</taxon>
        <taxon>Micromonosporales</taxon>
        <taxon>Micromonosporaceae</taxon>
        <taxon>Plantactinospora</taxon>
    </lineage>
</organism>
<reference evidence="3 4" key="1">
    <citation type="submission" date="2021-01" db="EMBL/GenBank/DDBJ databases">
        <title>Whole genome shotgun sequence of Plantactinospora endophytica NBRC 110450.</title>
        <authorList>
            <person name="Komaki H."/>
            <person name="Tamura T."/>
        </authorList>
    </citation>
    <scope>NUCLEOTIDE SEQUENCE [LARGE SCALE GENOMIC DNA]</scope>
    <source>
        <strain evidence="3 4">NBRC 110450</strain>
    </source>
</reference>
<proteinExistence type="predicted"/>
<dbReference type="PANTHER" id="PTHR40763">
    <property type="entry name" value="MEMBRANE PROTEIN-RELATED"/>
    <property type="match status" value="1"/>
</dbReference>
<keyword evidence="4" id="KW-1185">Reference proteome</keyword>
<name>A0ABQ4E4F7_9ACTN</name>
<keyword evidence="1" id="KW-0472">Membrane</keyword>
<feature type="domain" description="DUF1707" evidence="2">
    <location>
        <begin position="5"/>
        <end position="57"/>
    </location>
</feature>
<sequence>MDGQLRASDEDRQRVVADLQRHTEQGRLSLDEFSERVGAVYTARTLGELATVTHDLPAVPAPEPTASTGGAGSRRELLVVFAVAVATLVLLVIFMAVTR</sequence>
<evidence type="ECO:0000313" key="4">
    <source>
        <dbReference type="Proteomes" id="UP000646749"/>
    </source>
</evidence>
<evidence type="ECO:0000256" key="1">
    <source>
        <dbReference type="SAM" id="Phobius"/>
    </source>
</evidence>
<protein>
    <recommendedName>
        <fullName evidence="2">DUF1707 domain-containing protein</fullName>
    </recommendedName>
</protein>
<feature type="transmembrane region" description="Helical" evidence="1">
    <location>
        <begin position="77"/>
        <end position="97"/>
    </location>
</feature>
<keyword evidence="1" id="KW-0812">Transmembrane</keyword>
<comment type="caution">
    <text evidence="3">The sequence shown here is derived from an EMBL/GenBank/DDBJ whole genome shotgun (WGS) entry which is preliminary data.</text>
</comment>
<dbReference type="RefSeq" id="WP_203868047.1">
    <property type="nucleotide sequence ID" value="NZ_BONW01000021.1"/>
</dbReference>
<evidence type="ECO:0000313" key="3">
    <source>
        <dbReference type="EMBL" id="GIG89591.1"/>
    </source>
</evidence>
<dbReference type="EMBL" id="BONW01000021">
    <property type="protein sequence ID" value="GIG89591.1"/>
    <property type="molecule type" value="Genomic_DNA"/>
</dbReference>
<keyword evidence="1" id="KW-1133">Transmembrane helix</keyword>
<dbReference type="Proteomes" id="UP000646749">
    <property type="component" value="Unassembled WGS sequence"/>
</dbReference>